<dbReference type="EMBL" id="PFPO01000047">
    <property type="protein sequence ID" value="PIZ99095.1"/>
    <property type="molecule type" value="Genomic_DNA"/>
</dbReference>
<comment type="caution">
    <text evidence="1">The sequence shown here is derived from an EMBL/GenBank/DDBJ whole genome shotgun (WGS) entry which is preliminary data.</text>
</comment>
<dbReference type="AlphaFoldDB" id="A0A2M7VEV9"/>
<organism evidence="1 2">
    <name type="scientific">Candidatus Komeilibacteria bacterium CG_4_10_14_0_2_um_filter_37_10</name>
    <dbReference type="NCBI Taxonomy" id="1974470"/>
    <lineage>
        <taxon>Bacteria</taxon>
        <taxon>Candidatus Komeiliibacteriota</taxon>
    </lineage>
</organism>
<accession>A0A2M7VEV9</accession>
<gene>
    <name evidence="1" type="ORF">COX77_02530</name>
</gene>
<sequence>MFLNYPLYYNKIKQIPIYQEIKVSLPANDMNEHLPFQKMTLSLVVKLQSADNYQNVVPVNNDFLPNLLVRIENEILATIKSQFGHKFGPKNLAQLCPGSLTVTTGLVIYSWPHKYLRLDCQSTFDNS</sequence>
<evidence type="ECO:0000313" key="2">
    <source>
        <dbReference type="Proteomes" id="UP000230405"/>
    </source>
</evidence>
<reference evidence="2" key="1">
    <citation type="submission" date="2017-09" db="EMBL/GenBank/DDBJ databases">
        <title>Depth-based differentiation of microbial function through sediment-hosted aquifers and enrichment of novel symbionts in the deep terrestrial subsurface.</title>
        <authorList>
            <person name="Probst A.J."/>
            <person name="Ladd B."/>
            <person name="Jarett J.K."/>
            <person name="Geller-Mcgrath D.E."/>
            <person name="Sieber C.M.K."/>
            <person name="Emerson J.B."/>
            <person name="Anantharaman K."/>
            <person name="Thomas B.C."/>
            <person name="Malmstrom R."/>
            <person name="Stieglmeier M."/>
            <person name="Klingl A."/>
            <person name="Woyke T."/>
            <person name="Ryan C.M."/>
            <person name="Banfield J.F."/>
        </authorList>
    </citation>
    <scope>NUCLEOTIDE SEQUENCE [LARGE SCALE GENOMIC DNA]</scope>
</reference>
<proteinExistence type="predicted"/>
<name>A0A2M7VEV9_9BACT</name>
<protein>
    <submittedName>
        <fullName evidence="1">Uncharacterized protein</fullName>
    </submittedName>
</protein>
<evidence type="ECO:0000313" key="1">
    <source>
        <dbReference type="EMBL" id="PIZ99095.1"/>
    </source>
</evidence>
<dbReference type="Proteomes" id="UP000230405">
    <property type="component" value="Unassembled WGS sequence"/>
</dbReference>